<gene>
    <name evidence="2" type="ORF">CLV81_3687</name>
</gene>
<dbReference type="RefSeq" id="WP_106147017.1">
    <property type="nucleotide sequence ID" value="NZ_PVYX01000002.1"/>
</dbReference>
<evidence type="ECO:0000259" key="1">
    <source>
        <dbReference type="Pfam" id="PF13480"/>
    </source>
</evidence>
<feature type="domain" description="BioF2-like acetyltransferase" evidence="1">
    <location>
        <begin position="95"/>
        <end position="243"/>
    </location>
</feature>
<dbReference type="AlphaFoldDB" id="A0A2T0MCQ7"/>
<evidence type="ECO:0000313" key="2">
    <source>
        <dbReference type="EMBL" id="PRX55278.1"/>
    </source>
</evidence>
<dbReference type="InterPro" id="IPR038740">
    <property type="entry name" value="BioF2-like_GNAT_dom"/>
</dbReference>
<accession>A0A2T0MCQ7</accession>
<dbReference type="Pfam" id="PF13480">
    <property type="entry name" value="Acetyltransf_6"/>
    <property type="match status" value="1"/>
</dbReference>
<name>A0A2T0MCQ7_9FLAO</name>
<sequence length="386" mass="45656">MIKTNTIIFLKDLLEEEGTVLLDDSSEKASFKYNADIWSKPSGNIVVKDIPGYFSASNPLNPEFKIKSVKTNEGYLIKLDEFENPEEYFNQQMSSKSRSNLRRYKNRLESCFQITYRAYYGAIEAEEYTKLFNALRQMLEKRFEQKNEKNYELPHLEGFEHIVYGMILAKTASLFVIYSGNTPISIRLNMFKEKWAFYILSGYNIAYSKFHIGWIDMSENIKWLFLHGFKQYDLLKGYADYKKKWYTDTYQNENHFIYCRSNIKSVIRGVFSFLRHKFVYSSISILKSTGLEILYKHIRKRFRGVFVKKPKAYTVEILYHDKAPEEKLIDVDINNEKNPLVLREAVYNFLFLKRESLVDTTLFKVQSSSNKYFIKGKKHSQTVVVK</sequence>
<proteinExistence type="predicted"/>
<organism evidence="2 3">
    <name type="scientific">Flagellimonas meridianipacifica</name>
    <dbReference type="NCBI Taxonomy" id="1080225"/>
    <lineage>
        <taxon>Bacteria</taxon>
        <taxon>Pseudomonadati</taxon>
        <taxon>Bacteroidota</taxon>
        <taxon>Flavobacteriia</taxon>
        <taxon>Flavobacteriales</taxon>
        <taxon>Flavobacteriaceae</taxon>
        <taxon>Flagellimonas</taxon>
    </lineage>
</organism>
<keyword evidence="3" id="KW-1185">Reference proteome</keyword>
<dbReference type="OrthoDB" id="1426896at2"/>
<evidence type="ECO:0000313" key="3">
    <source>
        <dbReference type="Proteomes" id="UP000237640"/>
    </source>
</evidence>
<keyword evidence="2" id="KW-0808">Transferase</keyword>
<protein>
    <submittedName>
        <fullName evidence="2">Acetyltransferase (GNAT) family protein</fullName>
    </submittedName>
</protein>
<reference evidence="2 3" key="1">
    <citation type="submission" date="2018-03" db="EMBL/GenBank/DDBJ databases">
        <title>Genomic Encyclopedia of Archaeal and Bacterial Type Strains, Phase II (KMG-II): from individual species to whole genera.</title>
        <authorList>
            <person name="Goeker M."/>
        </authorList>
    </citation>
    <scope>NUCLEOTIDE SEQUENCE [LARGE SCALE GENOMIC DNA]</scope>
    <source>
        <strain evidence="2 3">DSM 25027</strain>
    </source>
</reference>
<comment type="caution">
    <text evidence="2">The sequence shown here is derived from an EMBL/GenBank/DDBJ whole genome shotgun (WGS) entry which is preliminary data.</text>
</comment>
<dbReference type="InterPro" id="IPR016181">
    <property type="entry name" value="Acyl_CoA_acyltransferase"/>
</dbReference>
<dbReference type="Proteomes" id="UP000237640">
    <property type="component" value="Unassembled WGS sequence"/>
</dbReference>
<dbReference type="EMBL" id="PVYX01000002">
    <property type="protein sequence ID" value="PRX55278.1"/>
    <property type="molecule type" value="Genomic_DNA"/>
</dbReference>
<dbReference type="Gene3D" id="3.40.630.30">
    <property type="match status" value="1"/>
</dbReference>
<dbReference type="SUPFAM" id="SSF55729">
    <property type="entry name" value="Acyl-CoA N-acyltransferases (Nat)"/>
    <property type="match status" value="1"/>
</dbReference>
<dbReference type="GO" id="GO:0016740">
    <property type="term" value="F:transferase activity"/>
    <property type="evidence" value="ECO:0007669"/>
    <property type="project" value="UniProtKB-KW"/>
</dbReference>